<name>A0ABM8Y173_9BURK</name>
<proteinExistence type="predicted"/>
<dbReference type="EMBL" id="CAJZAG010000018">
    <property type="protein sequence ID" value="CAG9186456.1"/>
    <property type="molecule type" value="Genomic_DNA"/>
</dbReference>
<dbReference type="Pfam" id="PF13333">
    <property type="entry name" value="rve_2"/>
    <property type="match status" value="1"/>
</dbReference>
<reference evidence="2 3" key="1">
    <citation type="submission" date="2021-08" db="EMBL/GenBank/DDBJ databases">
        <authorList>
            <person name="Peeters C."/>
        </authorList>
    </citation>
    <scope>NUCLEOTIDE SEQUENCE [LARGE SCALE GENOMIC DNA]</scope>
    <source>
        <strain evidence="2 3">LMG 32289</strain>
    </source>
</reference>
<comment type="caution">
    <text evidence="2">The sequence shown here is derived from an EMBL/GenBank/DDBJ whole genome shotgun (WGS) entry which is preliminary data.</text>
</comment>
<evidence type="ECO:0000313" key="3">
    <source>
        <dbReference type="Proteomes" id="UP000706525"/>
    </source>
</evidence>
<organism evidence="2 3">
    <name type="scientific">Cupriavidus pampae</name>
    <dbReference type="NCBI Taxonomy" id="659251"/>
    <lineage>
        <taxon>Bacteria</taxon>
        <taxon>Pseudomonadati</taxon>
        <taxon>Pseudomonadota</taxon>
        <taxon>Betaproteobacteria</taxon>
        <taxon>Burkholderiales</taxon>
        <taxon>Burkholderiaceae</taxon>
        <taxon>Cupriavidus</taxon>
    </lineage>
</organism>
<evidence type="ECO:0000259" key="1">
    <source>
        <dbReference type="Pfam" id="PF13333"/>
    </source>
</evidence>
<dbReference type="Proteomes" id="UP000706525">
    <property type="component" value="Unassembled WGS sequence"/>
</dbReference>
<dbReference type="InterPro" id="IPR001584">
    <property type="entry name" value="Integrase_cat-core"/>
</dbReference>
<sequence>MLELDAYTQRYNERRIKLSLRAMSPVEYRRHLGIAT</sequence>
<keyword evidence="3" id="KW-1185">Reference proteome</keyword>
<protein>
    <recommendedName>
        <fullName evidence="1">Integrase catalytic domain-containing protein</fullName>
    </recommendedName>
</protein>
<accession>A0ABM8Y173</accession>
<evidence type="ECO:0000313" key="2">
    <source>
        <dbReference type="EMBL" id="CAG9186456.1"/>
    </source>
</evidence>
<feature type="domain" description="Integrase catalytic" evidence="1">
    <location>
        <begin position="3"/>
        <end position="31"/>
    </location>
</feature>
<gene>
    <name evidence="2" type="ORF">LMG32289_06435</name>
</gene>